<comment type="caution">
    <text evidence="1">The sequence shown here is derived from an EMBL/GenBank/DDBJ whole genome shotgun (WGS) entry which is preliminary data.</text>
</comment>
<sequence>MDPSQARCRPAPSSWPPVIPLFEPAPLPSPDQPLLPWLNAPEVIDATAFVPAQNRRIARDLASAVVETLSGRRPLHQLEPWLSPDVLRLVGSIRTSPASRQLSLLSLRTQQPRAGVVEVALHLRQAGRSRAAAVRLTRLEGGWRITQLAIALDPPTVHDAGRLSP</sequence>
<evidence type="ECO:0000313" key="1">
    <source>
        <dbReference type="EMBL" id="PFG16369.1"/>
    </source>
</evidence>
<dbReference type="Pfam" id="PF20060">
    <property type="entry name" value="DUF6459"/>
    <property type="match status" value="1"/>
</dbReference>
<dbReference type="AlphaFoldDB" id="A0A2A9CS57"/>
<organism evidence="1 2">
    <name type="scientific">Propionicimonas paludicola</name>
    <dbReference type="NCBI Taxonomy" id="185243"/>
    <lineage>
        <taxon>Bacteria</taxon>
        <taxon>Bacillati</taxon>
        <taxon>Actinomycetota</taxon>
        <taxon>Actinomycetes</taxon>
        <taxon>Propionibacteriales</taxon>
        <taxon>Nocardioidaceae</taxon>
        <taxon>Propionicimonas</taxon>
    </lineage>
</organism>
<reference evidence="1 2" key="1">
    <citation type="submission" date="2017-10" db="EMBL/GenBank/DDBJ databases">
        <title>Sequencing the genomes of 1000 actinobacteria strains.</title>
        <authorList>
            <person name="Klenk H.-P."/>
        </authorList>
    </citation>
    <scope>NUCLEOTIDE SEQUENCE [LARGE SCALE GENOMIC DNA]</scope>
    <source>
        <strain evidence="1 2">DSM 15597</strain>
    </source>
</reference>
<accession>A0A2A9CS57</accession>
<dbReference type="InterPro" id="IPR045596">
    <property type="entry name" value="DUF6459"/>
</dbReference>
<dbReference type="OrthoDB" id="3266345at2"/>
<evidence type="ECO:0000313" key="2">
    <source>
        <dbReference type="Proteomes" id="UP000226079"/>
    </source>
</evidence>
<evidence type="ECO:0008006" key="3">
    <source>
        <dbReference type="Google" id="ProtNLM"/>
    </source>
</evidence>
<dbReference type="EMBL" id="PDJC01000001">
    <property type="protein sequence ID" value="PFG16369.1"/>
    <property type="molecule type" value="Genomic_DNA"/>
</dbReference>
<keyword evidence="2" id="KW-1185">Reference proteome</keyword>
<protein>
    <recommendedName>
        <fullName evidence="3">Mce-associated membrane protein</fullName>
    </recommendedName>
</protein>
<proteinExistence type="predicted"/>
<gene>
    <name evidence="1" type="ORF">ATK74_0906</name>
</gene>
<name>A0A2A9CS57_9ACTN</name>
<dbReference type="RefSeq" id="WP_098459916.1">
    <property type="nucleotide sequence ID" value="NZ_PDJC01000001.1"/>
</dbReference>
<dbReference type="Proteomes" id="UP000226079">
    <property type="component" value="Unassembled WGS sequence"/>
</dbReference>